<organism evidence="2 3">
    <name type="scientific">Monoraphidium neglectum</name>
    <dbReference type="NCBI Taxonomy" id="145388"/>
    <lineage>
        <taxon>Eukaryota</taxon>
        <taxon>Viridiplantae</taxon>
        <taxon>Chlorophyta</taxon>
        <taxon>core chlorophytes</taxon>
        <taxon>Chlorophyceae</taxon>
        <taxon>CS clade</taxon>
        <taxon>Sphaeropleales</taxon>
        <taxon>Selenastraceae</taxon>
        <taxon>Monoraphidium</taxon>
    </lineage>
</organism>
<accession>A0A0D2L1R8</accession>
<dbReference type="RefSeq" id="XP_013900283.1">
    <property type="nucleotide sequence ID" value="XM_014044829.1"/>
</dbReference>
<keyword evidence="3" id="KW-1185">Reference proteome</keyword>
<evidence type="ECO:0000256" key="1">
    <source>
        <dbReference type="SAM" id="MobiDB-lite"/>
    </source>
</evidence>
<sequence length="182" mass="18716">MLPNGTPAHFFVPPEQAARPMRAVRGAAPPPAPWPPSEPMPPCGLPAAGARGLARLAVPGRLPGVEGVLWVPVPRLAPAPGVNVLRGRRDEETGAFILEAGPVRLKAVVREVTLWEELRTPLESASPRRRRRSVEAPGGAGGVGGGKLGTARAAAVAGKAAPPQAPAAATRRPLSAAPAKKR</sequence>
<gene>
    <name evidence="2" type="ORF">MNEG_6698</name>
</gene>
<dbReference type="Proteomes" id="UP000054498">
    <property type="component" value="Unassembled WGS sequence"/>
</dbReference>
<proteinExistence type="predicted"/>
<name>A0A0D2L1R8_9CHLO</name>
<evidence type="ECO:0000313" key="2">
    <source>
        <dbReference type="EMBL" id="KIZ01264.1"/>
    </source>
</evidence>
<dbReference type="KEGG" id="mng:MNEG_6698"/>
<protein>
    <submittedName>
        <fullName evidence="2">Uncharacterized protein</fullName>
    </submittedName>
</protein>
<reference evidence="2 3" key="1">
    <citation type="journal article" date="2013" name="BMC Genomics">
        <title>Reconstruction of the lipid metabolism for the microalga Monoraphidium neglectum from its genome sequence reveals characteristics suitable for biofuel production.</title>
        <authorList>
            <person name="Bogen C."/>
            <person name="Al-Dilaimi A."/>
            <person name="Albersmeier A."/>
            <person name="Wichmann J."/>
            <person name="Grundmann M."/>
            <person name="Rupp O."/>
            <person name="Lauersen K.J."/>
            <person name="Blifernez-Klassen O."/>
            <person name="Kalinowski J."/>
            <person name="Goesmann A."/>
            <person name="Mussgnug J.H."/>
            <person name="Kruse O."/>
        </authorList>
    </citation>
    <scope>NUCLEOTIDE SEQUENCE [LARGE SCALE GENOMIC DNA]</scope>
    <source>
        <strain evidence="2 3">SAG 48.87</strain>
    </source>
</reference>
<dbReference type="AlphaFoldDB" id="A0A0D2L1R8"/>
<dbReference type="EMBL" id="KK101333">
    <property type="protein sequence ID" value="KIZ01264.1"/>
    <property type="molecule type" value="Genomic_DNA"/>
</dbReference>
<feature type="compositionally biased region" description="Low complexity" evidence="1">
    <location>
        <begin position="149"/>
        <end position="173"/>
    </location>
</feature>
<feature type="region of interest" description="Disordered" evidence="1">
    <location>
        <begin position="123"/>
        <end position="182"/>
    </location>
</feature>
<dbReference type="GeneID" id="25739574"/>
<evidence type="ECO:0000313" key="3">
    <source>
        <dbReference type="Proteomes" id="UP000054498"/>
    </source>
</evidence>
<feature type="compositionally biased region" description="Gly residues" evidence="1">
    <location>
        <begin position="138"/>
        <end position="148"/>
    </location>
</feature>